<dbReference type="EMBL" id="BMAW01004083">
    <property type="protein sequence ID" value="GFS86909.1"/>
    <property type="molecule type" value="Genomic_DNA"/>
</dbReference>
<comment type="caution">
    <text evidence="1">The sequence shown here is derived from an EMBL/GenBank/DDBJ whole genome shotgun (WGS) entry which is preliminary data.</text>
</comment>
<organism evidence="1 2">
    <name type="scientific">Nephila pilipes</name>
    <name type="common">Giant wood spider</name>
    <name type="synonym">Nephila maculata</name>
    <dbReference type="NCBI Taxonomy" id="299642"/>
    <lineage>
        <taxon>Eukaryota</taxon>
        <taxon>Metazoa</taxon>
        <taxon>Ecdysozoa</taxon>
        <taxon>Arthropoda</taxon>
        <taxon>Chelicerata</taxon>
        <taxon>Arachnida</taxon>
        <taxon>Araneae</taxon>
        <taxon>Araneomorphae</taxon>
        <taxon>Entelegynae</taxon>
        <taxon>Araneoidea</taxon>
        <taxon>Nephilidae</taxon>
        <taxon>Nephila</taxon>
    </lineage>
</organism>
<name>A0A8X6MZZ7_NEPPI</name>
<reference evidence="1" key="1">
    <citation type="submission" date="2020-08" db="EMBL/GenBank/DDBJ databases">
        <title>Multicomponent nature underlies the extraordinary mechanical properties of spider dragline silk.</title>
        <authorList>
            <person name="Kono N."/>
            <person name="Nakamura H."/>
            <person name="Mori M."/>
            <person name="Yoshida Y."/>
            <person name="Ohtoshi R."/>
            <person name="Malay A.D."/>
            <person name="Moran D.A.P."/>
            <person name="Tomita M."/>
            <person name="Numata K."/>
            <person name="Arakawa K."/>
        </authorList>
    </citation>
    <scope>NUCLEOTIDE SEQUENCE</scope>
</reference>
<evidence type="ECO:0000313" key="2">
    <source>
        <dbReference type="Proteomes" id="UP000887013"/>
    </source>
</evidence>
<keyword evidence="2" id="KW-1185">Reference proteome</keyword>
<dbReference type="Proteomes" id="UP000887013">
    <property type="component" value="Unassembled WGS sequence"/>
</dbReference>
<evidence type="ECO:0000313" key="1">
    <source>
        <dbReference type="EMBL" id="GFS86909.1"/>
    </source>
</evidence>
<dbReference type="AlphaFoldDB" id="A0A8X6MZZ7"/>
<proteinExistence type="predicted"/>
<protein>
    <submittedName>
        <fullName evidence="1">Uncharacterized protein</fullName>
    </submittedName>
</protein>
<gene>
    <name evidence="1" type="ORF">NPIL_47441</name>
</gene>
<accession>A0A8X6MZZ7</accession>
<sequence length="209" mass="23086">MAPRLFKEKKAPFSSLSEVAGPPPPSDFSFLHLSRANLRELTIFGHQCFCPKTICSSKEEDSFMIFRTVAYGIANFRATPCATGLVFGVPDDSLIAVIILSCMGRGSSPYIFYSKLSSLLEIVITLLSELCVKVPFPLRISFTRLNSRKTAAVFKLLTWNRIKIKALSGKLRGISYHATDRNDRLLFLLIIKMAFALAASSVGENNNGV</sequence>